<organism evidence="3 4">
    <name type="scientific">Polyangium sorediatum</name>
    <dbReference type="NCBI Taxonomy" id="889274"/>
    <lineage>
        <taxon>Bacteria</taxon>
        <taxon>Pseudomonadati</taxon>
        <taxon>Myxococcota</taxon>
        <taxon>Polyangia</taxon>
        <taxon>Polyangiales</taxon>
        <taxon>Polyangiaceae</taxon>
        <taxon>Polyangium</taxon>
    </lineage>
</organism>
<dbReference type="InterPro" id="IPR024079">
    <property type="entry name" value="MetalloPept_cat_dom_sf"/>
</dbReference>
<keyword evidence="1" id="KW-0732">Signal</keyword>
<dbReference type="InterPro" id="IPR028994">
    <property type="entry name" value="Integrin_alpha_N"/>
</dbReference>
<dbReference type="SUPFAM" id="SSF55486">
    <property type="entry name" value="Metalloproteases ('zincins'), catalytic domain"/>
    <property type="match status" value="1"/>
</dbReference>
<evidence type="ECO:0000313" key="4">
    <source>
        <dbReference type="Proteomes" id="UP001160301"/>
    </source>
</evidence>
<feature type="compositionally biased region" description="Low complexity" evidence="2">
    <location>
        <begin position="87"/>
        <end position="96"/>
    </location>
</feature>
<dbReference type="PANTHER" id="PTHR46580">
    <property type="entry name" value="SENSOR KINASE-RELATED"/>
    <property type="match status" value="1"/>
</dbReference>
<name>A0ABT6NWV0_9BACT</name>
<keyword evidence="4" id="KW-1185">Reference proteome</keyword>
<dbReference type="Gene3D" id="2.40.128.340">
    <property type="match status" value="1"/>
</dbReference>
<evidence type="ECO:0000256" key="2">
    <source>
        <dbReference type="SAM" id="MobiDB-lite"/>
    </source>
</evidence>
<dbReference type="EMBL" id="JARZHI010000023">
    <property type="protein sequence ID" value="MDI1432784.1"/>
    <property type="molecule type" value="Genomic_DNA"/>
</dbReference>
<evidence type="ECO:0000313" key="3">
    <source>
        <dbReference type="EMBL" id="MDI1432784.1"/>
    </source>
</evidence>
<feature type="region of interest" description="Disordered" evidence="2">
    <location>
        <begin position="77"/>
        <end position="105"/>
    </location>
</feature>
<evidence type="ECO:0000256" key="1">
    <source>
        <dbReference type="ARBA" id="ARBA00022729"/>
    </source>
</evidence>
<reference evidence="3 4" key="1">
    <citation type="submission" date="2023-04" db="EMBL/GenBank/DDBJ databases">
        <title>The genome sequence of Polyangium sorediatum DSM14670.</title>
        <authorList>
            <person name="Zhang X."/>
        </authorList>
    </citation>
    <scope>NUCLEOTIDE SEQUENCE [LARGE SCALE GENOMIC DNA]</scope>
    <source>
        <strain evidence="3 4">DSM 14670</strain>
    </source>
</reference>
<dbReference type="PANTHER" id="PTHR46580:SF4">
    <property type="entry name" value="ATP_GTP-BINDING PROTEIN"/>
    <property type="match status" value="1"/>
</dbReference>
<comment type="caution">
    <text evidence="3">The sequence shown here is derived from an EMBL/GenBank/DDBJ whole genome shotgun (WGS) entry which is preliminary data.</text>
</comment>
<dbReference type="Pfam" id="PF13517">
    <property type="entry name" value="FG-GAP_3"/>
    <property type="match status" value="1"/>
</dbReference>
<dbReference type="RefSeq" id="WP_136967859.1">
    <property type="nucleotide sequence ID" value="NZ_JARZHI010000023.1"/>
</dbReference>
<dbReference type="Gene3D" id="3.40.390.10">
    <property type="entry name" value="Collagenase (Catalytic Domain)"/>
    <property type="match status" value="1"/>
</dbReference>
<dbReference type="Proteomes" id="UP001160301">
    <property type="component" value="Unassembled WGS sequence"/>
</dbReference>
<sequence>MTGRYVVASLLAMLCGCGDLDRRDASPELMVDDGVQTGVAQQALMVAPLDKRTIPIRAVHLVDTNCVNRPSPRAACGASPMPGVADTSCSSRTLTPPTSPTPPPPDWECPVGTGMPAVCIGSTAWPDAEDELEERLQTVNEIYAAAGVTFKKRSFTTIEAPTFWCTKTPGSLTWGQAKLEVTNAFSGVDGFPLIPANAWADAVVKTGVSGGSDWWKAVAATFAPSDEVIVIISAGGTSGDFPSEGKVVNLARADLDNGTNVLAHELGHYVGLEHTFLVGSGLDPDTGYTMKLSKRYDEVWYNDLLTPKFFTSPSEADDHEPNLQLIANSCSYATDGTCNISCTLGGNTYYPGDSRIDAIVRTSLPGLIVSVNVMDYPPRGVSCPRHISASQADVLWSFLNKEPPVTSSFTNRVSTLPTVFTSSIFPGLFGGALIAGRSRLGLVRSIWSSTANYCKASTERLYVGDFNNDGRSDLLCNQLDDGDMLINRAETNGTFNGSDWIKTARNFCIQSWEHLYVGDFNGDGSDDLLCNQDDGDMLIDYSEGAGVFEGSNWISSGRNFCVGSGKRLYIGDFNGDYHDDLLCNQDDGDMIVDFADADGEFNVDGNEWTQVDRNFCVSSSERLYIGKFNDDDKDDLLCNQNDGEMLIDYANTSTALFQGSNWVQDLDFCLGSSASLHVADINRDGRDDLICRNQSTGKMEVDLVDASGHFAAIEWRGELDGWCSGSSVKHVFFGDTDNQYGADIICNETDGTLSVASLRMEP</sequence>
<dbReference type="InterPro" id="IPR013517">
    <property type="entry name" value="FG-GAP"/>
</dbReference>
<proteinExistence type="predicted"/>
<accession>A0ABT6NWV0</accession>
<dbReference type="PROSITE" id="PS51257">
    <property type="entry name" value="PROKAR_LIPOPROTEIN"/>
    <property type="match status" value="1"/>
</dbReference>
<gene>
    <name evidence="3" type="ORF">QHF89_25025</name>
</gene>
<dbReference type="SUPFAM" id="SSF69318">
    <property type="entry name" value="Integrin alpha N-terminal domain"/>
    <property type="match status" value="1"/>
</dbReference>
<protein>
    <submittedName>
        <fullName evidence="3">FG-GAP-like repeat-containing protein</fullName>
    </submittedName>
</protein>